<evidence type="ECO:0000313" key="3">
    <source>
        <dbReference type="Proteomes" id="UP000001460"/>
    </source>
</evidence>
<reference evidence="2" key="1">
    <citation type="submission" date="2008-06" db="EMBL/GenBank/DDBJ databases">
        <authorList>
            <person name="Lorenzi H."/>
            <person name="Inman J."/>
            <person name="Miller J."/>
            <person name="Schobel S."/>
            <person name="Amedeo P."/>
            <person name="Caler E.V."/>
            <person name="da Silva J."/>
        </authorList>
    </citation>
    <scope>NUCLEOTIDE SEQUENCE [LARGE SCALE GENOMIC DNA]</scope>
    <source>
        <strain evidence="2">RN66</strain>
    </source>
</reference>
<dbReference type="InterPro" id="IPR039429">
    <property type="entry name" value="SHMT-like_dom"/>
</dbReference>
<name>B6AB12_CRYMR</name>
<dbReference type="Proteomes" id="UP000001460">
    <property type="component" value="Unassembled WGS sequence"/>
</dbReference>
<sequence>MEEVNVINNIQSLYFLQSEGTKIITNGTNSHILIYASIYGISEYKTKKLFEAYGIFSSKSSLPNDGRNMSYRVRIETTALTIRGLKYQDFQKITLYNSSYRNCIESKEGNKSIIQFIEALPRYFNLINPLKNVTVQYIEYFNFP</sequence>
<dbReference type="InterPro" id="IPR015422">
    <property type="entry name" value="PyrdxlP-dep_Trfase_small"/>
</dbReference>
<dbReference type="RefSeq" id="XP_002139913.1">
    <property type="nucleotide sequence ID" value="XM_002139877.1"/>
</dbReference>
<evidence type="ECO:0000313" key="2">
    <source>
        <dbReference type="EMBL" id="EEA05564.1"/>
    </source>
</evidence>
<dbReference type="Pfam" id="PF00464">
    <property type="entry name" value="SHMT"/>
    <property type="match status" value="1"/>
</dbReference>
<keyword evidence="3" id="KW-1185">Reference proteome</keyword>
<feature type="domain" description="Serine hydroxymethyltransferase-like" evidence="1">
    <location>
        <begin position="5"/>
        <end position="95"/>
    </location>
</feature>
<dbReference type="EMBL" id="DS989727">
    <property type="protein sequence ID" value="EEA05564.1"/>
    <property type="molecule type" value="Genomic_DNA"/>
</dbReference>
<protein>
    <recommendedName>
        <fullName evidence="1">Serine hydroxymethyltransferase-like domain-containing protein</fullName>
    </recommendedName>
</protein>
<evidence type="ECO:0000259" key="1">
    <source>
        <dbReference type="Pfam" id="PF00464"/>
    </source>
</evidence>
<dbReference type="AlphaFoldDB" id="B6AB12"/>
<dbReference type="OrthoDB" id="10567932at2759"/>
<organism evidence="2 3">
    <name type="scientific">Cryptosporidium muris (strain RN66)</name>
    <dbReference type="NCBI Taxonomy" id="441375"/>
    <lineage>
        <taxon>Eukaryota</taxon>
        <taxon>Sar</taxon>
        <taxon>Alveolata</taxon>
        <taxon>Apicomplexa</taxon>
        <taxon>Conoidasida</taxon>
        <taxon>Coccidia</taxon>
        <taxon>Eucoccidiorida</taxon>
        <taxon>Eimeriorina</taxon>
        <taxon>Cryptosporidiidae</taxon>
        <taxon>Cryptosporidium</taxon>
    </lineage>
</organism>
<dbReference type="SUPFAM" id="SSF53383">
    <property type="entry name" value="PLP-dependent transferases"/>
    <property type="match status" value="1"/>
</dbReference>
<gene>
    <name evidence="2" type="ORF">CMU_025710</name>
</gene>
<dbReference type="InterPro" id="IPR015424">
    <property type="entry name" value="PyrdxlP-dep_Trfase"/>
</dbReference>
<dbReference type="GeneID" id="6995145"/>
<dbReference type="Gene3D" id="3.90.1150.10">
    <property type="entry name" value="Aspartate Aminotransferase, domain 1"/>
    <property type="match status" value="1"/>
</dbReference>
<dbReference type="VEuPathDB" id="CryptoDB:CMU_025710"/>
<proteinExistence type="predicted"/>
<accession>B6AB12</accession>